<evidence type="ECO:0000256" key="1">
    <source>
        <dbReference type="SAM" id="SignalP"/>
    </source>
</evidence>
<dbReference type="PANTHER" id="PTHR34406">
    <property type="entry name" value="PROTEIN YCEI"/>
    <property type="match status" value="1"/>
</dbReference>
<dbReference type="RefSeq" id="WP_317491910.1">
    <property type="nucleotide sequence ID" value="NZ_CP136051.1"/>
</dbReference>
<keyword evidence="1" id="KW-0732">Signal</keyword>
<proteinExistence type="predicted"/>
<feature type="signal peptide" evidence="1">
    <location>
        <begin position="1"/>
        <end position="27"/>
    </location>
</feature>
<dbReference type="SUPFAM" id="SSF101874">
    <property type="entry name" value="YceI-like"/>
    <property type="match status" value="1"/>
</dbReference>
<dbReference type="Gene3D" id="2.40.128.110">
    <property type="entry name" value="Lipid/polyisoprenoid-binding, YceI-like"/>
    <property type="match status" value="1"/>
</dbReference>
<dbReference type="PANTHER" id="PTHR34406:SF1">
    <property type="entry name" value="PROTEIN YCEI"/>
    <property type="match status" value="1"/>
</dbReference>
<dbReference type="InterPro" id="IPR007372">
    <property type="entry name" value="Lipid/polyisoprenoid-bd_YceI"/>
</dbReference>
<dbReference type="Proteomes" id="UP001302349">
    <property type="component" value="Chromosome"/>
</dbReference>
<accession>A0ABZ0IY40</accession>
<gene>
    <name evidence="3" type="ORF">RT717_11635</name>
</gene>
<protein>
    <submittedName>
        <fullName evidence="3">YceI family protein</fullName>
    </submittedName>
</protein>
<reference evidence="3 4" key="1">
    <citation type="journal article" date="2023" name="Microbiol. Resour. Announc.">
        <title>Complete Genome Sequence of Imperialibacter roseus strain P4T.</title>
        <authorList>
            <person name="Tizabi D.R."/>
            <person name="Bachvaroff T."/>
            <person name="Hill R.T."/>
        </authorList>
    </citation>
    <scope>NUCLEOTIDE SEQUENCE [LARGE SCALE GENOMIC DNA]</scope>
    <source>
        <strain evidence="3 4">P4T</strain>
    </source>
</reference>
<dbReference type="EMBL" id="CP136051">
    <property type="protein sequence ID" value="WOK09290.1"/>
    <property type="molecule type" value="Genomic_DNA"/>
</dbReference>
<dbReference type="Pfam" id="PF04264">
    <property type="entry name" value="YceI"/>
    <property type="match status" value="1"/>
</dbReference>
<keyword evidence="4" id="KW-1185">Reference proteome</keyword>
<feature type="domain" description="Lipid/polyisoprenoid-binding YceI-like" evidence="2">
    <location>
        <begin position="45"/>
        <end position="212"/>
    </location>
</feature>
<evidence type="ECO:0000313" key="4">
    <source>
        <dbReference type="Proteomes" id="UP001302349"/>
    </source>
</evidence>
<evidence type="ECO:0000259" key="2">
    <source>
        <dbReference type="SMART" id="SM00867"/>
    </source>
</evidence>
<dbReference type="PROSITE" id="PS51257">
    <property type="entry name" value="PROKAR_LIPOPROTEIN"/>
    <property type="match status" value="1"/>
</dbReference>
<dbReference type="SMART" id="SM00867">
    <property type="entry name" value="YceI"/>
    <property type="match status" value="1"/>
</dbReference>
<feature type="chain" id="PRO_5046723727" evidence="1">
    <location>
        <begin position="28"/>
        <end position="214"/>
    </location>
</feature>
<sequence length="214" mass="22537">MNLTSTKTLFASLIAAGFLTACGGGNATTESSTETATTEEVAAVTYSVDPASSVVAWKGEVAGVYGHNGVIEVANGSVTAEGTQITGGDITIDMTTIAPLDSASYKDEEGRRASDLVGHLSTGDFFLVEEFPTATFTIKSHEGSKVTGDLTIRGITKEETLELSSIEVTDGGLTAEGVLVFNRQDYDVKWVHFMKDMVLADNIEIKVNIKAAKS</sequence>
<dbReference type="InterPro" id="IPR036761">
    <property type="entry name" value="TTHA0802/YceI-like_sf"/>
</dbReference>
<evidence type="ECO:0000313" key="3">
    <source>
        <dbReference type="EMBL" id="WOK09290.1"/>
    </source>
</evidence>
<organism evidence="3 4">
    <name type="scientific">Imperialibacter roseus</name>
    <dbReference type="NCBI Taxonomy" id="1324217"/>
    <lineage>
        <taxon>Bacteria</taxon>
        <taxon>Pseudomonadati</taxon>
        <taxon>Bacteroidota</taxon>
        <taxon>Cytophagia</taxon>
        <taxon>Cytophagales</taxon>
        <taxon>Flammeovirgaceae</taxon>
        <taxon>Imperialibacter</taxon>
    </lineage>
</organism>
<name>A0ABZ0IY40_9BACT</name>